<dbReference type="EMBL" id="AMZN01000023">
    <property type="protein sequence ID" value="ELR72400.1"/>
    <property type="molecule type" value="Genomic_DNA"/>
</dbReference>
<accession>L8JUE4</accession>
<gene>
    <name evidence="1" type="ORF">C900_01556</name>
</gene>
<proteinExistence type="predicted"/>
<dbReference type="Proteomes" id="UP000011135">
    <property type="component" value="Unassembled WGS sequence"/>
</dbReference>
<name>L8JUE4_9BACT</name>
<organism evidence="1 2">
    <name type="scientific">Fulvivirga imtechensis AK7</name>
    <dbReference type="NCBI Taxonomy" id="1237149"/>
    <lineage>
        <taxon>Bacteria</taxon>
        <taxon>Pseudomonadati</taxon>
        <taxon>Bacteroidota</taxon>
        <taxon>Cytophagia</taxon>
        <taxon>Cytophagales</taxon>
        <taxon>Fulvivirgaceae</taxon>
        <taxon>Fulvivirga</taxon>
    </lineage>
</organism>
<protein>
    <submittedName>
        <fullName evidence="1">Uncharacterized protein</fullName>
    </submittedName>
</protein>
<evidence type="ECO:0000313" key="1">
    <source>
        <dbReference type="EMBL" id="ELR72400.1"/>
    </source>
</evidence>
<dbReference type="AlphaFoldDB" id="L8JUE4"/>
<comment type="caution">
    <text evidence="1">The sequence shown here is derived from an EMBL/GenBank/DDBJ whole genome shotgun (WGS) entry which is preliminary data.</text>
</comment>
<evidence type="ECO:0000313" key="2">
    <source>
        <dbReference type="Proteomes" id="UP000011135"/>
    </source>
</evidence>
<reference evidence="1 2" key="1">
    <citation type="submission" date="2012-12" db="EMBL/GenBank/DDBJ databases">
        <title>Genome assembly of Fulvivirga imtechensis AK7.</title>
        <authorList>
            <person name="Nupur N."/>
            <person name="Khatri I."/>
            <person name="Kumar R."/>
            <person name="Subramanian S."/>
            <person name="Pinnaka A."/>
        </authorList>
    </citation>
    <scope>NUCLEOTIDE SEQUENCE [LARGE SCALE GENOMIC DNA]</scope>
    <source>
        <strain evidence="1 2">AK7</strain>
    </source>
</reference>
<dbReference type="STRING" id="1237149.C900_01556"/>
<sequence>MTSQVPNFFTWILDEHNLRIRLIELKKEIAERRVECTTSLTPINPD</sequence>
<keyword evidence="2" id="KW-1185">Reference proteome</keyword>